<organism evidence="2 3">
    <name type="scientific">Paenibacillus mellifer</name>
    <dbReference type="NCBI Taxonomy" id="2937794"/>
    <lineage>
        <taxon>Bacteria</taxon>
        <taxon>Bacillati</taxon>
        <taxon>Bacillota</taxon>
        <taxon>Bacilli</taxon>
        <taxon>Bacillales</taxon>
        <taxon>Paenibacillaceae</taxon>
        <taxon>Paenibacillus</taxon>
    </lineage>
</organism>
<reference evidence="2" key="1">
    <citation type="submission" date="2022-04" db="EMBL/GenBank/DDBJ databases">
        <authorList>
            <person name="Seo M.-J."/>
        </authorList>
    </citation>
    <scope>NUCLEOTIDE SEQUENCE</scope>
    <source>
        <strain evidence="2">MBLB2552</strain>
    </source>
</reference>
<dbReference type="Gene3D" id="3.90.1200.10">
    <property type="match status" value="1"/>
</dbReference>
<gene>
    <name evidence="2" type="ORF">M0651_11260</name>
</gene>
<feature type="domain" description="Aminoglycoside phosphotransferase" evidence="1">
    <location>
        <begin position="118"/>
        <end position="188"/>
    </location>
</feature>
<dbReference type="Pfam" id="PF01636">
    <property type="entry name" value="APH"/>
    <property type="match status" value="1"/>
</dbReference>
<dbReference type="SUPFAM" id="SSF56112">
    <property type="entry name" value="Protein kinase-like (PK-like)"/>
    <property type="match status" value="1"/>
</dbReference>
<evidence type="ECO:0000313" key="3">
    <source>
        <dbReference type="Proteomes" id="UP001139534"/>
    </source>
</evidence>
<protein>
    <submittedName>
        <fullName evidence="2">Aminoglycoside phosphotransferase family protein</fullName>
    </submittedName>
</protein>
<dbReference type="EMBL" id="JALPRK010000008">
    <property type="protein sequence ID" value="MCK8487753.1"/>
    <property type="molecule type" value="Genomic_DNA"/>
</dbReference>
<dbReference type="InterPro" id="IPR011009">
    <property type="entry name" value="Kinase-like_dom_sf"/>
</dbReference>
<comment type="caution">
    <text evidence="2">The sequence shown here is derived from an EMBL/GenBank/DDBJ whole genome shotgun (WGS) entry which is preliminary data.</text>
</comment>
<keyword evidence="3" id="KW-1185">Reference proteome</keyword>
<evidence type="ECO:0000259" key="1">
    <source>
        <dbReference type="Pfam" id="PF01636"/>
    </source>
</evidence>
<dbReference type="InterPro" id="IPR002575">
    <property type="entry name" value="Aminoglycoside_PTrfase"/>
</dbReference>
<dbReference type="Proteomes" id="UP001139534">
    <property type="component" value="Unassembled WGS sequence"/>
</dbReference>
<proteinExistence type="predicted"/>
<accession>A0A9X1XZE1</accession>
<dbReference type="RefSeq" id="WP_248551844.1">
    <property type="nucleotide sequence ID" value="NZ_JALPRK010000008.1"/>
</dbReference>
<sequence>MSEHEEMLNGGNINQVVKVGGTVRRKAEPNPYVYDLLKHLESKGFAHSPRYLGQDDQGREMLTYLEGDVPGNNYPEIDQYMWSDSVLTELAKLLRSYHDATEGFATTHESVNRYSDESRHEVVCHNDAALYNIVFDHQRPVGIIDFDMAGPGPRLWDIAYTLYTSVPLTAFSPGEVDREVVPYARENHASWRKNRIELFFQSYGMEVPGDFKNWVISRIQAMCSTLSDRAAAGDPAFLKLVEEGHLAHYEKEVRFLEEHFEDWT</sequence>
<dbReference type="AlphaFoldDB" id="A0A9X1XZE1"/>
<evidence type="ECO:0000313" key="2">
    <source>
        <dbReference type="EMBL" id="MCK8487753.1"/>
    </source>
</evidence>
<name>A0A9X1XZE1_9BACL</name>